<keyword evidence="7" id="KW-1185">Reference proteome</keyword>
<evidence type="ECO:0000313" key="7">
    <source>
        <dbReference type="Proteomes" id="UP000494106"/>
    </source>
</evidence>
<evidence type="ECO:0000256" key="2">
    <source>
        <dbReference type="ARBA" id="ARBA00022771"/>
    </source>
</evidence>
<sequence length="219" mass="24533">MSLTTPSWGCCANEDTDEYEQFINCIICNKSYHFLCLSIPEIPNDSDVHRQWKCPGCMILITKSSREDRTPLRTVSTRRGGKRQALNSPPNPATVTADDVRSIVRDVIKTELAAMLHQINSTIVNTINKELEPVKREVEDLKESLLYHTKDFDELRSEHANQGNHSEQETVGLPQLAVSSTTNFQLSKSTIEIVPRVMEGTQGGGTAGRPWARAVKLRL</sequence>
<dbReference type="Pfam" id="PF00628">
    <property type="entry name" value="PHD"/>
    <property type="match status" value="1"/>
</dbReference>
<keyword evidence="3" id="KW-0862">Zinc</keyword>
<keyword evidence="1" id="KW-0479">Metal-binding</keyword>
<evidence type="ECO:0000259" key="5">
    <source>
        <dbReference type="Pfam" id="PF00628"/>
    </source>
</evidence>
<feature type="domain" description="PHD-type" evidence="5">
    <location>
        <begin position="10"/>
        <end position="57"/>
    </location>
</feature>
<reference evidence="6 7" key="1">
    <citation type="submission" date="2020-04" db="EMBL/GenBank/DDBJ databases">
        <authorList>
            <person name="Wallbank WR R."/>
            <person name="Pardo Diaz C."/>
            <person name="Kozak K."/>
            <person name="Martin S."/>
            <person name="Jiggins C."/>
            <person name="Moest M."/>
            <person name="Warren A I."/>
            <person name="Byers J.R.P. K."/>
            <person name="Montejo-Kovacevich G."/>
            <person name="Yen C E."/>
        </authorList>
    </citation>
    <scope>NUCLEOTIDE SEQUENCE [LARGE SCALE GENOMIC DNA]</scope>
</reference>
<comment type="caution">
    <text evidence="6">The sequence shown here is derived from an EMBL/GenBank/DDBJ whole genome shotgun (WGS) entry which is preliminary data.</text>
</comment>
<dbReference type="AlphaFoldDB" id="A0A8S1BGL4"/>
<dbReference type="Proteomes" id="UP000494106">
    <property type="component" value="Unassembled WGS sequence"/>
</dbReference>
<accession>A0A8S1BGL4</accession>
<dbReference type="EMBL" id="CADEBC010000586">
    <property type="protein sequence ID" value="CAB3256152.1"/>
    <property type="molecule type" value="Genomic_DNA"/>
</dbReference>
<proteinExistence type="predicted"/>
<protein>
    <recommendedName>
        <fullName evidence="5">PHD-type domain-containing protein</fullName>
    </recommendedName>
</protein>
<evidence type="ECO:0000256" key="4">
    <source>
        <dbReference type="SAM" id="MobiDB-lite"/>
    </source>
</evidence>
<dbReference type="Gene3D" id="3.30.40.10">
    <property type="entry name" value="Zinc/RING finger domain, C3HC4 (zinc finger)"/>
    <property type="match status" value="1"/>
</dbReference>
<name>A0A8S1BGL4_ARCPL</name>
<feature type="region of interest" description="Disordered" evidence="4">
    <location>
        <begin position="69"/>
        <end position="94"/>
    </location>
</feature>
<dbReference type="GO" id="GO:0008270">
    <property type="term" value="F:zinc ion binding"/>
    <property type="evidence" value="ECO:0007669"/>
    <property type="project" value="UniProtKB-KW"/>
</dbReference>
<dbReference type="CDD" id="cd15517">
    <property type="entry name" value="PHD_TCF19_like"/>
    <property type="match status" value="1"/>
</dbReference>
<evidence type="ECO:0000256" key="1">
    <source>
        <dbReference type="ARBA" id="ARBA00022723"/>
    </source>
</evidence>
<organism evidence="6 7">
    <name type="scientific">Arctia plantaginis</name>
    <name type="common">Wood tiger moth</name>
    <name type="synonym">Phalaena plantaginis</name>
    <dbReference type="NCBI Taxonomy" id="874455"/>
    <lineage>
        <taxon>Eukaryota</taxon>
        <taxon>Metazoa</taxon>
        <taxon>Ecdysozoa</taxon>
        <taxon>Arthropoda</taxon>
        <taxon>Hexapoda</taxon>
        <taxon>Insecta</taxon>
        <taxon>Pterygota</taxon>
        <taxon>Neoptera</taxon>
        <taxon>Endopterygota</taxon>
        <taxon>Lepidoptera</taxon>
        <taxon>Glossata</taxon>
        <taxon>Ditrysia</taxon>
        <taxon>Noctuoidea</taxon>
        <taxon>Erebidae</taxon>
        <taxon>Arctiinae</taxon>
        <taxon>Arctia</taxon>
    </lineage>
</organism>
<dbReference type="InterPro" id="IPR019787">
    <property type="entry name" value="Znf_PHD-finger"/>
</dbReference>
<dbReference type="InterPro" id="IPR013083">
    <property type="entry name" value="Znf_RING/FYVE/PHD"/>
</dbReference>
<keyword evidence="2" id="KW-0863">Zinc-finger</keyword>
<dbReference type="OrthoDB" id="8196581at2759"/>
<evidence type="ECO:0000256" key="3">
    <source>
        <dbReference type="ARBA" id="ARBA00022833"/>
    </source>
</evidence>
<evidence type="ECO:0000313" key="6">
    <source>
        <dbReference type="EMBL" id="CAB3256152.1"/>
    </source>
</evidence>
<gene>
    <name evidence="6" type="ORF">APLA_LOCUS15200</name>
</gene>
<dbReference type="SUPFAM" id="SSF57903">
    <property type="entry name" value="FYVE/PHD zinc finger"/>
    <property type="match status" value="1"/>
</dbReference>
<dbReference type="InterPro" id="IPR011011">
    <property type="entry name" value="Znf_FYVE_PHD"/>
</dbReference>